<organism evidence="4 7">
    <name type="scientific">Arthrobacter zhangbolii</name>
    <dbReference type="NCBI Taxonomy" id="2886936"/>
    <lineage>
        <taxon>Bacteria</taxon>
        <taxon>Bacillati</taxon>
        <taxon>Actinomycetota</taxon>
        <taxon>Actinomycetes</taxon>
        <taxon>Micrococcales</taxon>
        <taxon>Micrococcaceae</taxon>
        <taxon>Arthrobacter</taxon>
    </lineage>
</organism>
<dbReference type="InterPro" id="IPR008030">
    <property type="entry name" value="NmrA-like"/>
</dbReference>
<dbReference type="AlphaFoldDB" id="A0A9X1SAE0"/>
<dbReference type="PANTHER" id="PTHR42748:SF7">
    <property type="entry name" value="NMRA LIKE REDOX SENSOR 1-RELATED"/>
    <property type="match status" value="1"/>
</dbReference>
<feature type="domain" description="NmrA-like" evidence="3">
    <location>
        <begin position="11"/>
        <end position="260"/>
    </location>
</feature>
<dbReference type="InterPro" id="IPR036291">
    <property type="entry name" value="NAD(P)-bd_dom_sf"/>
</dbReference>
<gene>
    <name evidence="4" type="ORF">LJ755_11440</name>
    <name evidence="5" type="ORF">MUK71_03265</name>
</gene>
<dbReference type="Pfam" id="PF05368">
    <property type="entry name" value="NmrA"/>
    <property type="match status" value="1"/>
</dbReference>
<proteinExistence type="inferred from homology"/>
<name>A0A9X1SAE0_9MICC</name>
<dbReference type="CDD" id="cd05251">
    <property type="entry name" value="NmrA_like_SDR_a"/>
    <property type="match status" value="1"/>
</dbReference>
<dbReference type="Gene3D" id="3.40.50.720">
    <property type="entry name" value="NAD(P)-binding Rossmann-like Domain"/>
    <property type="match status" value="1"/>
</dbReference>
<evidence type="ECO:0000256" key="2">
    <source>
        <dbReference type="ARBA" id="ARBA00022857"/>
    </source>
</evidence>
<keyword evidence="2" id="KW-0521">NADP</keyword>
<comment type="similarity">
    <text evidence="1">Belongs to the NmrA-type oxidoreductase family.</text>
</comment>
<evidence type="ECO:0000313" key="5">
    <source>
        <dbReference type="EMBL" id="UON92679.1"/>
    </source>
</evidence>
<protein>
    <submittedName>
        <fullName evidence="4">NmrA/HSCARG family protein</fullName>
    </submittedName>
</protein>
<accession>A0A9X1SAE0</accession>
<keyword evidence="6" id="KW-1185">Reference proteome</keyword>
<dbReference type="SUPFAM" id="SSF51735">
    <property type="entry name" value="NAD(P)-binding Rossmann-fold domains"/>
    <property type="match status" value="1"/>
</dbReference>
<evidence type="ECO:0000256" key="1">
    <source>
        <dbReference type="ARBA" id="ARBA00006328"/>
    </source>
</evidence>
<evidence type="ECO:0000259" key="3">
    <source>
        <dbReference type="Pfam" id="PF05368"/>
    </source>
</evidence>
<dbReference type="Gene3D" id="3.90.25.10">
    <property type="entry name" value="UDP-galactose 4-epimerase, domain 1"/>
    <property type="match status" value="1"/>
</dbReference>
<dbReference type="Proteomes" id="UP001155145">
    <property type="component" value="Unassembled WGS sequence"/>
</dbReference>
<dbReference type="RefSeq" id="WP_227929166.1">
    <property type="nucleotide sequence ID" value="NZ_CP094984.1"/>
</dbReference>
<dbReference type="InterPro" id="IPR051164">
    <property type="entry name" value="NmrA-like_oxidored"/>
</dbReference>
<dbReference type="Proteomes" id="UP000829758">
    <property type="component" value="Chromosome"/>
</dbReference>
<dbReference type="EMBL" id="CP094984">
    <property type="protein sequence ID" value="UON92679.1"/>
    <property type="molecule type" value="Genomic_DNA"/>
</dbReference>
<dbReference type="PANTHER" id="PTHR42748">
    <property type="entry name" value="NITROGEN METABOLITE REPRESSION PROTEIN NMRA FAMILY MEMBER"/>
    <property type="match status" value="1"/>
</dbReference>
<reference evidence="4" key="1">
    <citation type="submission" date="2021-10" db="EMBL/GenBank/DDBJ databases">
        <title>Novel species in genus Arthrobacter.</title>
        <authorList>
            <person name="Liu Y."/>
        </authorList>
    </citation>
    <scope>NUCLEOTIDE SEQUENCE</scope>
    <source>
        <strain evidence="6">zg-Y462</strain>
        <strain evidence="4">Zg-Y462</strain>
    </source>
</reference>
<evidence type="ECO:0000313" key="6">
    <source>
        <dbReference type="Proteomes" id="UP000829758"/>
    </source>
</evidence>
<evidence type="ECO:0000313" key="7">
    <source>
        <dbReference type="Proteomes" id="UP001155145"/>
    </source>
</evidence>
<dbReference type="EMBL" id="JAJFZT010000007">
    <property type="protein sequence ID" value="MCC3273342.1"/>
    <property type="molecule type" value="Genomic_DNA"/>
</dbReference>
<evidence type="ECO:0000313" key="4">
    <source>
        <dbReference type="EMBL" id="MCC3273342.1"/>
    </source>
</evidence>
<sequence>MSANSTELYGVFAATGKQGSATAEALLEQGARVRALVRRTDSQQARDLEARGAEVVLADLDRPETLRPAMEGLDALWFMTTMNTPAGPAGEPPMAKALGDAAVEAGVRRLVFSSVDGAERNSSVPHFDSKYDAEQYLRELPVGLTVVRPVFFMENLPYLSTVEDGETVLRMPLPDGIPLQMVAVRDVGRVAAAALLDPSAVPGGALGIAGDELTGSEIANVLGATAGRPGRYEALPLESLEGQADSQAMFRWFGELPAYQGDFEATNTLAGGALDLDGWLATR</sequence>